<evidence type="ECO:0000256" key="3">
    <source>
        <dbReference type="ARBA" id="ARBA00022989"/>
    </source>
</evidence>
<feature type="transmembrane region" description="Helical" evidence="5">
    <location>
        <begin position="99"/>
        <end position="121"/>
    </location>
</feature>
<keyword evidence="3 5" id="KW-1133">Transmembrane helix</keyword>
<feature type="transmembrane region" description="Helical" evidence="5">
    <location>
        <begin position="225"/>
        <end position="241"/>
    </location>
</feature>
<reference evidence="7" key="1">
    <citation type="submission" date="2022-04" db="EMBL/GenBank/DDBJ databases">
        <authorList>
            <person name="Liu G."/>
        </authorList>
    </citation>
    <scope>NUCLEOTIDE SEQUENCE</scope>
    <source>
        <strain evidence="7">RG22</strain>
    </source>
</reference>
<evidence type="ECO:0000256" key="5">
    <source>
        <dbReference type="SAM" id="Phobius"/>
    </source>
</evidence>
<name>A0ABY4LLI1_9BACT</name>
<feature type="transmembrane region" description="Helical" evidence="5">
    <location>
        <begin position="416"/>
        <end position="434"/>
    </location>
</feature>
<feature type="transmembrane region" description="Helical" evidence="5">
    <location>
        <begin position="380"/>
        <end position="404"/>
    </location>
</feature>
<evidence type="ECO:0000259" key="6">
    <source>
        <dbReference type="Pfam" id="PF04932"/>
    </source>
</evidence>
<protein>
    <submittedName>
        <fullName evidence="7">O-antigen ligase family protein</fullName>
    </submittedName>
</protein>
<evidence type="ECO:0000256" key="2">
    <source>
        <dbReference type="ARBA" id="ARBA00022692"/>
    </source>
</evidence>
<keyword evidence="7" id="KW-0436">Ligase</keyword>
<evidence type="ECO:0000256" key="1">
    <source>
        <dbReference type="ARBA" id="ARBA00004141"/>
    </source>
</evidence>
<proteinExistence type="predicted"/>
<feature type="transmembrane region" description="Helical" evidence="5">
    <location>
        <begin position="133"/>
        <end position="155"/>
    </location>
</feature>
<dbReference type="InterPro" id="IPR051533">
    <property type="entry name" value="WaaL-like"/>
</dbReference>
<keyword evidence="2 5" id="KW-0812">Transmembrane</keyword>
<comment type="subcellular location">
    <subcellularLocation>
        <location evidence="1">Membrane</location>
        <topology evidence="1">Multi-pass membrane protein</topology>
    </subcellularLocation>
</comment>
<dbReference type="InterPro" id="IPR007016">
    <property type="entry name" value="O-antigen_ligase-rel_domated"/>
</dbReference>
<dbReference type="RefSeq" id="WP_248647147.1">
    <property type="nucleotide sequence ID" value="NZ_CP096574.1"/>
</dbReference>
<gene>
    <name evidence="7" type="ORF">M1B72_07975</name>
</gene>
<dbReference type="GO" id="GO:0016874">
    <property type="term" value="F:ligase activity"/>
    <property type="evidence" value="ECO:0007669"/>
    <property type="project" value="UniProtKB-KW"/>
</dbReference>
<keyword evidence="8" id="KW-1185">Reference proteome</keyword>
<evidence type="ECO:0000313" key="7">
    <source>
        <dbReference type="EMBL" id="UPU37633.1"/>
    </source>
</evidence>
<feature type="transmembrane region" description="Helical" evidence="5">
    <location>
        <begin position="203"/>
        <end position="219"/>
    </location>
</feature>
<keyword evidence="4 5" id="KW-0472">Membrane</keyword>
<dbReference type="Proteomes" id="UP000831485">
    <property type="component" value="Chromosome"/>
</dbReference>
<accession>A0ABY4LLI1</accession>
<dbReference type="PANTHER" id="PTHR37422:SF13">
    <property type="entry name" value="LIPOPOLYSACCHARIDE BIOSYNTHESIS PROTEIN PA4999-RELATED"/>
    <property type="match status" value="1"/>
</dbReference>
<feature type="transmembrane region" description="Helical" evidence="5">
    <location>
        <begin position="253"/>
        <end position="274"/>
    </location>
</feature>
<feature type="transmembrane region" description="Helical" evidence="5">
    <location>
        <begin position="345"/>
        <end position="368"/>
    </location>
</feature>
<dbReference type="PANTHER" id="PTHR37422">
    <property type="entry name" value="TEICHURONIC ACID BIOSYNTHESIS PROTEIN TUAE"/>
    <property type="match status" value="1"/>
</dbReference>
<feature type="transmembrane region" description="Helical" evidence="5">
    <location>
        <begin position="175"/>
        <end position="194"/>
    </location>
</feature>
<evidence type="ECO:0000313" key="8">
    <source>
        <dbReference type="Proteomes" id="UP000831485"/>
    </source>
</evidence>
<feature type="transmembrane region" description="Helical" evidence="5">
    <location>
        <begin position="62"/>
        <end position="79"/>
    </location>
</feature>
<evidence type="ECO:0000256" key="4">
    <source>
        <dbReference type="ARBA" id="ARBA00023136"/>
    </source>
</evidence>
<dbReference type="EMBL" id="CP096574">
    <property type="protein sequence ID" value="UPU37633.1"/>
    <property type="molecule type" value="Genomic_DNA"/>
</dbReference>
<dbReference type="Pfam" id="PF04932">
    <property type="entry name" value="Wzy_C"/>
    <property type="match status" value="1"/>
</dbReference>
<sequence length="449" mass="48553">MRICLKQVILGWVAICLLAPGGLKAGGATILDVTVYAMGGLALLHWLSEGQGLKRLQTVEKWLLYLLLVVTVSYLYNSFAPFEEQKAFVTFLGVSSEFLYLRLCIYGLMTILMIFGGYHLAASIMKTPEDVRSLVKVILGCGFVNAVVSLIYWGVVTGATLDRYNFTPPIEGSQGIHLSYMSLVGILAIALLISGELSWRQRCFVWLVAGACCLSMLTVIVRQAWVMFLASVALLFLLYMAKFPSKSSRWAVLYLTVLLAVGVGAAVSMNRALLAELFLDVISVSGTDTDQGAWLMRFALVQHGIDIFLANPLLGVGFGHYIAYSTVPVVISGYAQYVSSPHNGVVTILAETGVAGFVCLLGISGALLRQHYNVYRRCRTRYAASVVCAVFALLIVVIAAQVISNSLLLPLPTERSMTQSSFIIWLMFGVVAAIGRMPEPGTGTAGGGS</sequence>
<feature type="domain" description="O-antigen ligase-related" evidence="6">
    <location>
        <begin position="217"/>
        <end position="361"/>
    </location>
</feature>
<organism evidence="7 8">
    <name type="scientific">Geomonas paludis</name>
    <dbReference type="NCBI Taxonomy" id="2740185"/>
    <lineage>
        <taxon>Bacteria</taxon>
        <taxon>Pseudomonadati</taxon>
        <taxon>Thermodesulfobacteriota</taxon>
        <taxon>Desulfuromonadia</taxon>
        <taxon>Geobacterales</taxon>
        <taxon>Geobacteraceae</taxon>
        <taxon>Geomonas</taxon>
    </lineage>
</organism>